<evidence type="ECO:0000256" key="1">
    <source>
        <dbReference type="SAM" id="MobiDB-lite"/>
    </source>
</evidence>
<evidence type="ECO:0000313" key="3">
    <source>
        <dbReference type="Proteomes" id="UP000012073"/>
    </source>
</evidence>
<dbReference type="EMBL" id="HG002154">
    <property type="protein sequence ID" value="CDF40292.1"/>
    <property type="molecule type" value="Genomic_DNA"/>
</dbReference>
<feature type="region of interest" description="Disordered" evidence="1">
    <location>
        <begin position="186"/>
        <end position="232"/>
    </location>
</feature>
<feature type="region of interest" description="Disordered" evidence="1">
    <location>
        <begin position="138"/>
        <end position="157"/>
    </location>
</feature>
<evidence type="ECO:0000313" key="2">
    <source>
        <dbReference type="EMBL" id="CDF40292.1"/>
    </source>
</evidence>
<name>R7QP65_CHOCR</name>
<accession>R7QP65</accession>
<organism evidence="2 3">
    <name type="scientific">Chondrus crispus</name>
    <name type="common">Carrageen Irish moss</name>
    <name type="synonym">Polymorpha crispa</name>
    <dbReference type="NCBI Taxonomy" id="2769"/>
    <lineage>
        <taxon>Eukaryota</taxon>
        <taxon>Rhodophyta</taxon>
        <taxon>Florideophyceae</taxon>
        <taxon>Rhodymeniophycidae</taxon>
        <taxon>Gigartinales</taxon>
        <taxon>Gigartinaceae</taxon>
        <taxon>Chondrus</taxon>
    </lineage>
</organism>
<dbReference type="AlphaFoldDB" id="R7QP65"/>
<protein>
    <submittedName>
        <fullName evidence="2">Uncharacterized protein</fullName>
    </submittedName>
</protein>
<dbReference type="KEGG" id="ccp:CHC_T00007115001"/>
<dbReference type="Proteomes" id="UP000012073">
    <property type="component" value="Unassembled WGS sequence"/>
</dbReference>
<dbReference type="Gramene" id="CDF40292">
    <property type="protein sequence ID" value="CDF40292"/>
    <property type="gene ID" value="CHC_T00007115001"/>
</dbReference>
<feature type="compositionally biased region" description="Basic residues" evidence="1">
    <location>
        <begin position="138"/>
        <end position="150"/>
    </location>
</feature>
<gene>
    <name evidence="2" type="ORF">CHC_T00007115001</name>
</gene>
<sequence length="232" mass="25668">MRRPVLLLPHSSIIQFPCAPLRKSDSCHAFPQTSIPPHCMRGNLPRMQYHSRSKLEPTSLCRSFPPALPLFQNICPRGLVSVMCFKPSSSSTSITLNRPSPSKTQPYARLCSIEPLRCKGHPVWQAEIFATLIPPSRPSKKKKNLCRSRPRPPSSHAALQWVSTLPSFETRSGTCTCRPSPRTCGAGRAGARATRATRARRSSRATSCALPPSRRRCKSSCPASRRTPSPCR</sequence>
<proteinExistence type="predicted"/>
<dbReference type="GeneID" id="17318322"/>
<dbReference type="RefSeq" id="XP_005710586.1">
    <property type="nucleotide sequence ID" value="XM_005710529.1"/>
</dbReference>
<reference evidence="3" key="1">
    <citation type="journal article" date="2013" name="Proc. Natl. Acad. Sci. U.S.A.">
        <title>Genome structure and metabolic features in the red seaweed Chondrus crispus shed light on evolution of the Archaeplastida.</title>
        <authorList>
            <person name="Collen J."/>
            <person name="Porcel B."/>
            <person name="Carre W."/>
            <person name="Ball S.G."/>
            <person name="Chaparro C."/>
            <person name="Tonon T."/>
            <person name="Barbeyron T."/>
            <person name="Michel G."/>
            <person name="Noel B."/>
            <person name="Valentin K."/>
            <person name="Elias M."/>
            <person name="Artiguenave F."/>
            <person name="Arun A."/>
            <person name="Aury J.M."/>
            <person name="Barbosa-Neto J.F."/>
            <person name="Bothwell J.H."/>
            <person name="Bouget F.Y."/>
            <person name="Brillet L."/>
            <person name="Cabello-Hurtado F."/>
            <person name="Capella-Gutierrez S."/>
            <person name="Charrier B."/>
            <person name="Cladiere L."/>
            <person name="Cock J.M."/>
            <person name="Coelho S.M."/>
            <person name="Colleoni C."/>
            <person name="Czjzek M."/>
            <person name="Da Silva C."/>
            <person name="Delage L."/>
            <person name="Denoeud F."/>
            <person name="Deschamps P."/>
            <person name="Dittami S.M."/>
            <person name="Gabaldon T."/>
            <person name="Gachon C.M."/>
            <person name="Groisillier A."/>
            <person name="Herve C."/>
            <person name="Jabbari K."/>
            <person name="Katinka M."/>
            <person name="Kloareg B."/>
            <person name="Kowalczyk N."/>
            <person name="Labadie K."/>
            <person name="Leblanc C."/>
            <person name="Lopez P.J."/>
            <person name="McLachlan D.H."/>
            <person name="Meslet-Cladiere L."/>
            <person name="Moustafa A."/>
            <person name="Nehr Z."/>
            <person name="Nyvall Collen P."/>
            <person name="Panaud O."/>
            <person name="Partensky F."/>
            <person name="Poulain J."/>
            <person name="Rensing S.A."/>
            <person name="Rousvoal S."/>
            <person name="Samson G."/>
            <person name="Symeonidi A."/>
            <person name="Weissenbach J."/>
            <person name="Zambounis A."/>
            <person name="Wincker P."/>
            <person name="Boyen C."/>
        </authorList>
    </citation>
    <scope>NUCLEOTIDE SEQUENCE [LARGE SCALE GENOMIC DNA]</scope>
    <source>
        <strain evidence="3">cv. Stackhouse</strain>
    </source>
</reference>
<keyword evidence="3" id="KW-1185">Reference proteome</keyword>